<gene>
    <name evidence="1" type="ORF">BT93_L3162</name>
</gene>
<sequence>MSKLHFLRRLEAEQSTGRRFLPVHILENSDTFVASRGSDSWANSKGSLAAIHSSMLTPVEGEASGEGNRVAHQLRRDGASEVVRGRDAHHVQRLQVKTSTHSLSGKKSFLFHALITDPKVPYFTTKCHSFERCRFFLVPS</sequence>
<dbReference type="Proteomes" id="UP000806378">
    <property type="component" value="Unassembled WGS sequence"/>
</dbReference>
<reference evidence="1" key="1">
    <citation type="submission" date="2020-05" db="EMBL/GenBank/DDBJ databases">
        <title>WGS assembly of Corymbia citriodora subspecies variegata.</title>
        <authorList>
            <person name="Barry K."/>
            <person name="Hundley H."/>
            <person name="Shu S."/>
            <person name="Jenkins J."/>
            <person name="Grimwood J."/>
            <person name="Baten A."/>
        </authorList>
    </citation>
    <scope>NUCLEOTIDE SEQUENCE</scope>
    <source>
        <strain evidence="1">CV2-018</strain>
    </source>
</reference>
<accession>A0A8T0CHT6</accession>
<protein>
    <submittedName>
        <fullName evidence="1">Uncharacterized protein</fullName>
    </submittedName>
</protein>
<comment type="caution">
    <text evidence="1">The sequence shown here is derived from an EMBL/GenBank/DDBJ whole genome shotgun (WGS) entry which is preliminary data.</text>
</comment>
<dbReference type="AlphaFoldDB" id="A0A8T0CHT6"/>
<evidence type="ECO:0000313" key="2">
    <source>
        <dbReference type="Proteomes" id="UP000806378"/>
    </source>
</evidence>
<proteinExistence type="predicted"/>
<dbReference type="Gramene" id="rna-gnl|WGS:JABURB|Cocit.L3162.1">
    <property type="protein sequence ID" value="cds-KAF7847241.1"/>
    <property type="gene ID" value="gene-BT93_L3162"/>
</dbReference>
<name>A0A8T0CHT6_CORYI</name>
<dbReference type="EMBL" id="MU091068">
    <property type="protein sequence ID" value="KAF7847241.1"/>
    <property type="molecule type" value="Genomic_DNA"/>
</dbReference>
<organism evidence="1 2">
    <name type="scientific">Corymbia citriodora subsp. variegata</name>
    <dbReference type="NCBI Taxonomy" id="360336"/>
    <lineage>
        <taxon>Eukaryota</taxon>
        <taxon>Viridiplantae</taxon>
        <taxon>Streptophyta</taxon>
        <taxon>Embryophyta</taxon>
        <taxon>Tracheophyta</taxon>
        <taxon>Spermatophyta</taxon>
        <taxon>Magnoliopsida</taxon>
        <taxon>eudicotyledons</taxon>
        <taxon>Gunneridae</taxon>
        <taxon>Pentapetalae</taxon>
        <taxon>rosids</taxon>
        <taxon>malvids</taxon>
        <taxon>Myrtales</taxon>
        <taxon>Myrtaceae</taxon>
        <taxon>Myrtoideae</taxon>
        <taxon>Eucalypteae</taxon>
        <taxon>Corymbia</taxon>
    </lineage>
</organism>
<evidence type="ECO:0000313" key="1">
    <source>
        <dbReference type="EMBL" id="KAF7847241.1"/>
    </source>
</evidence>
<keyword evidence="2" id="KW-1185">Reference proteome</keyword>